<evidence type="ECO:0000256" key="1">
    <source>
        <dbReference type="SAM" id="MobiDB-lite"/>
    </source>
</evidence>
<protein>
    <submittedName>
        <fullName evidence="2">Uncharacterized protein</fullName>
    </submittedName>
</protein>
<feature type="region of interest" description="Disordered" evidence="1">
    <location>
        <begin position="29"/>
        <end position="113"/>
    </location>
</feature>
<dbReference type="EMBL" id="CADCTS010000098">
    <property type="protein sequence ID" value="CAA9292596.1"/>
    <property type="molecule type" value="Genomic_DNA"/>
</dbReference>
<feature type="compositionally biased region" description="Basic and acidic residues" evidence="1">
    <location>
        <begin position="66"/>
        <end position="89"/>
    </location>
</feature>
<organism evidence="2">
    <name type="scientific">uncultured Friedmanniella sp</name>
    <dbReference type="NCBI Taxonomy" id="335381"/>
    <lineage>
        <taxon>Bacteria</taxon>
        <taxon>Bacillati</taxon>
        <taxon>Actinomycetota</taxon>
        <taxon>Actinomycetes</taxon>
        <taxon>Propionibacteriales</taxon>
        <taxon>Nocardioidaceae</taxon>
        <taxon>Friedmanniella</taxon>
        <taxon>environmental samples</taxon>
    </lineage>
</organism>
<evidence type="ECO:0000313" key="2">
    <source>
        <dbReference type="EMBL" id="CAA9292596.1"/>
    </source>
</evidence>
<name>A0A6J4K161_9ACTN</name>
<reference evidence="2" key="1">
    <citation type="submission" date="2020-02" db="EMBL/GenBank/DDBJ databases">
        <authorList>
            <person name="Meier V. D."/>
        </authorList>
    </citation>
    <scope>NUCLEOTIDE SEQUENCE</scope>
    <source>
        <strain evidence="2">AVDCRST_MAG48</strain>
    </source>
</reference>
<dbReference type="AlphaFoldDB" id="A0A6J4K161"/>
<proteinExistence type="predicted"/>
<sequence>MIRLAAQEATLPGANLLVEALVELGRARGQRRVDAVPRAAQPLRGLPGQHPRRRGLRRGGGGLARGRGDRPHPPHVDRGGGLRGPDRGGRRARRARPAGEQQPAGAGRRHDDWPATLATLERIGSDGWLAMECGLSGPNRRRAARRRGAPPRPLTLRRRRPWDFVRCTHRTRSHTARGRLSR</sequence>
<gene>
    <name evidence="2" type="ORF">AVDCRST_MAG48-654</name>
</gene>
<accession>A0A6J4K161</accession>